<evidence type="ECO:0000313" key="3">
    <source>
        <dbReference type="Proteomes" id="UP001054889"/>
    </source>
</evidence>
<sequence length="81" mass="8513">MTVAFLDSFLDSLAVIAARCPLSLLVARSAALAARSRHSSPVLVGSPTLIAQFAARSATRRPFSPLSARPRRSPPVLAGSR</sequence>
<dbReference type="AlphaFoldDB" id="A0AAV5FXB0"/>
<gene>
    <name evidence="2" type="primary">gb27897</name>
    <name evidence="2" type="ORF">PR202_gb27897</name>
</gene>
<accession>A0AAV5FXB0</accession>
<evidence type="ECO:0008006" key="4">
    <source>
        <dbReference type="Google" id="ProtNLM"/>
    </source>
</evidence>
<organism evidence="2 3">
    <name type="scientific">Eleusine coracana subsp. coracana</name>
    <dbReference type="NCBI Taxonomy" id="191504"/>
    <lineage>
        <taxon>Eukaryota</taxon>
        <taxon>Viridiplantae</taxon>
        <taxon>Streptophyta</taxon>
        <taxon>Embryophyta</taxon>
        <taxon>Tracheophyta</taxon>
        <taxon>Spermatophyta</taxon>
        <taxon>Magnoliopsida</taxon>
        <taxon>Liliopsida</taxon>
        <taxon>Poales</taxon>
        <taxon>Poaceae</taxon>
        <taxon>PACMAD clade</taxon>
        <taxon>Chloridoideae</taxon>
        <taxon>Cynodonteae</taxon>
        <taxon>Eleusininae</taxon>
        <taxon>Eleusine</taxon>
    </lineage>
</organism>
<keyword evidence="3" id="KW-1185">Reference proteome</keyword>
<reference evidence="2" key="1">
    <citation type="journal article" date="2018" name="DNA Res.">
        <title>Multiple hybrid de novo genome assembly of finger millet, an orphan allotetraploid crop.</title>
        <authorList>
            <person name="Hatakeyama M."/>
            <person name="Aluri S."/>
            <person name="Balachadran M.T."/>
            <person name="Sivarajan S.R."/>
            <person name="Patrignani A."/>
            <person name="Gruter S."/>
            <person name="Poveda L."/>
            <person name="Shimizu-Inatsugi R."/>
            <person name="Baeten J."/>
            <person name="Francoijs K.J."/>
            <person name="Nataraja K.N."/>
            <person name="Reddy Y.A.N."/>
            <person name="Phadnis S."/>
            <person name="Ravikumar R.L."/>
            <person name="Schlapbach R."/>
            <person name="Sreeman S.M."/>
            <person name="Shimizu K.K."/>
        </authorList>
    </citation>
    <scope>NUCLEOTIDE SEQUENCE</scope>
</reference>
<comment type="caution">
    <text evidence="2">The sequence shown here is derived from an EMBL/GenBank/DDBJ whole genome shotgun (WGS) entry which is preliminary data.</text>
</comment>
<name>A0AAV5FXB0_ELECO</name>
<evidence type="ECO:0000313" key="2">
    <source>
        <dbReference type="EMBL" id="GJN38821.1"/>
    </source>
</evidence>
<dbReference type="Proteomes" id="UP001054889">
    <property type="component" value="Unassembled WGS sequence"/>
</dbReference>
<protein>
    <recommendedName>
        <fullName evidence="4">Secreted protein</fullName>
    </recommendedName>
</protein>
<evidence type="ECO:0000256" key="1">
    <source>
        <dbReference type="SAM" id="MobiDB-lite"/>
    </source>
</evidence>
<dbReference type="EMBL" id="BQKI01000097">
    <property type="protein sequence ID" value="GJN38821.1"/>
    <property type="molecule type" value="Genomic_DNA"/>
</dbReference>
<feature type="region of interest" description="Disordered" evidence="1">
    <location>
        <begin position="59"/>
        <end position="81"/>
    </location>
</feature>
<reference evidence="2" key="2">
    <citation type="submission" date="2021-12" db="EMBL/GenBank/DDBJ databases">
        <title>Resequencing data analysis of finger millet.</title>
        <authorList>
            <person name="Hatakeyama M."/>
            <person name="Aluri S."/>
            <person name="Balachadran M.T."/>
            <person name="Sivarajan S.R."/>
            <person name="Poveda L."/>
            <person name="Shimizu-Inatsugi R."/>
            <person name="Schlapbach R."/>
            <person name="Sreeman S.M."/>
            <person name="Shimizu K.K."/>
        </authorList>
    </citation>
    <scope>NUCLEOTIDE SEQUENCE</scope>
</reference>
<proteinExistence type="predicted"/>